<proteinExistence type="predicted"/>
<dbReference type="AlphaFoldDB" id="B9XG40"/>
<organism evidence="1 2">
    <name type="scientific">Pedosphaera parvula (strain Ellin514)</name>
    <dbReference type="NCBI Taxonomy" id="320771"/>
    <lineage>
        <taxon>Bacteria</taxon>
        <taxon>Pseudomonadati</taxon>
        <taxon>Verrucomicrobiota</taxon>
        <taxon>Pedosphaerae</taxon>
        <taxon>Pedosphaerales</taxon>
        <taxon>Pedosphaeraceae</taxon>
        <taxon>Pedosphaera</taxon>
    </lineage>
</organism>
<reference evidence="1 2" key="1">
    <citation type="journal article" date="2011" name="J. Bacteriol.">
        <title>Genome sequence of 'Pedosphaera parvula' Ellin514, an aerobic Verrucomicrobial isolate from pasture soil.</title>
        <authorList>
            <person name="Kant R."/>
            <person name="van Passel M.W."/>
            <person name="Sangwan P."/>
            <person name="Palva A."/>
            <person name="Lucas S."/>
            <person name="Copeland A."/>
            <person name="Lapidus A."/>
            <person name="Glavina Del Rio T."/>
            <person name="Dalin E."/>
            <person name="Tice H."/>
            <person name="Bruce D."/>
            <person name="Goodwin L."/>
            <person name="Pitluck S."/>
            <person name="Chertkov O."/>
            <person name="Larimer F.W."/>
            <person name="Land M.L."/>
            <person name="Hauser L."/>
            <person name="Brettin T.S."/>
            <person name="Detter J.C."/>
            <person name="Han S."/>
            <person name="de Vos W.M."/>
            <person name="Janssen P.H."/>
            <person name="Smidt H."/>
        </authorList>
    </citation>
    <scope>NUCLEOTIDE SEQUENCE [LARGE SCALE GENOMIC DNA]</scope>
    <source>
        <strain evidence="1 2">Ellin514</strain>
    </source>
</reference>
<dbReference type="EMBL" id="ABOX02000011">
    <property type="protein sequence ID" value="EEF61202.1"/>
    <property type="molecule type" value="Genomic_DNA"/>
</dbReference>
<dbReference type="InterPro" id="IPR018721">
    <property type="entry name" value="DUF2252"/>
</dbReference>
<dbReference type="PANTHER" id="PTHR39441:SF1">
    <property type="entry name" value="DUF2252 DOMAIN-CONTAINING PROTEIN"/>
    <property type="match status" value="1"/>
</dbReference>
<dbReference type="Proteomes" id="UP000003688">
    <property type="component" value="Unassembled WGS sequence"/>
</dbReference>
<protein>
    <recommendedName>
        <fullName evidence="3">DUF2252 domain-containing protein</fullName>
    </recommendedName>
</protein>
<evidence type="ECO:0000313" key="2">
    <source>
        <dbReference type="Proteomes" id="UP000003688"/>
    </source>
</evidence>
<dbReference type="PANTHER" id="PTHR39441">
    <property type="entry name" value="DUF2252 DOMAIN-CONTAINING PROTEIN"/>
    <property type="match status" value="1"/>
</dbReference>
<sequence length="413" mass="46856">MKESSKGRIPQLIPIRYGRMLQSPFTFYRGAALNMAVDLAHTPSTGLRVQACGDCHLLNFGAFATPERRVIFDINDLDETLPAPWEWDVKRLAASFVLACRSNGFSEAAAQEAVLSCVRSYRHRMREFSEMRALEVWYSSLDAEEMIPMIKDEQARKRIQKRVATARKRGVMEHDFPKLTEVVGQLPVIKDNPPLIYHWRERDHNSFFTAVEAAFRKYRDTLEDDRRVLLDRYELQDLAIKVVGVGSVGTRCGIVLLTASEHDPLFLQVKEAGPSVLEGFAGKSRYSNHGQRVVNGCRLMQSASDLFLGWTSGREGRHFYIRQLNDMKIKILVELFGRGVMLEYAKLCGWALALAHARSGQPAVISGYLGKSDKFDQAIADFSVAYADQCERDHKLLLKAVQKGRLKIEVERE</sequence>
<keyword evidence="2" id="KW-1185">Reference proteome</keyword>
<dbReference type="STRING" id="320771.Cflav_PD3919"/>
<gene>
    <name evidence="1" type="ORF">Cflav_PD3919</name>
</gene>
<name>B9XG40_PEDPL</name>
<evidence type="ECO:0000313" key="1">
    <source>
        <dbReference type="EMBL" id="EEF61202.1"/>
    </source>
</evidence>
<evidence type="ECO:0008006" key="3">
    <source>
        <dbReference type="Google" id="ProtNLM"/>
    </source>
</evidence>
<dbReference type="Pfam" id="PF10009">
    <property type="entry name" value="DUF2252"/>
    <property type="match status" value="1"/>
</dbReference>
<accession>B9XG40</accession>
<comment type="caution">
    <text evidence="1">The sequence shown here is derived from an EMBL/GenBank/DDBJ whole genome shotgun (WGS) entry which is preliminary data.</text>
</comment>
<dbReference type="RefSeq" id="WP_007414786.1">
    <property type="nucleotide sequence ID" value="NZ_ABOX02000011.1"/>
</dbReference>